<feature type="domain" description="VWFD" evidence="18">
    <location>
        <begin position="1934"/>
        <end position="2110"/>
    </location>
</feature>
<dbReference type="RefSeq" id="XP_054856603.1">
    <property type="nucleotide sequence ID" value="XM_055000628.1"/>
</dbReference>
<keyword evidence="9" id="KW-0094">Blood coagulation</keyword>
<keyword evidence="10 13" id="KW-1015">Disulfide bond</keyword>
<evidence type="ECO:0000256" key="3">
    <source>
        <dbReference type="ARBA" id="ARBA00022525"/>
    </source>
</evidence>
<keyword evidence="5" id="KW-0165">Cleavage on pair of basic residues</keyword>
<dbReference type="GO" id="GO:0005615">
    <property type="term" value="C:extracellular space"/>
    <property type="evidence" value="ECO:0007669"/>
    <property type="project" value="TreeGrafter"/>
</dbReference>
<sequence length="2801" mass="310094">MPGSHILLMLFVLPILNPAGKEVVQPSTYCSLFGGDHIKTFDESLYDFAGDCSYLLAGDCQKRSFSLLGDYQNGRRNSLSLYLGEYFDVRLFLDGTVTQSGKRISVPYASNGVFLEIEAGYHKLSSEEHGFVAKVDLSGNIQVTFADKHYNRTCGLCGNFNRFAEDDFMTQEGTLEENSYNFANSWAMRRGEERCQRATPPSQTCNISSEMADKGVIENCQLLRTSLVFSKCHHLVDPDKFIALCEEDMCTCAQERTCHCPVFLEYARNCARQGVILEGWPADSTCGPRCPVGLEYKECISPCARTCQSLNINTGCKEKCVDGCSCPEGKLLDGDQCVDSSDCSCVHSGKRYPPGSSVYQDCNSCICRHGAWICSNEPCPGECSVTGQSHFKSFDNKHFTFSGICHYLFAKDCEDNSYSVVIETVQCADDPDAVCTRSVSVKLQEENSIIKLKHGGGISLNGQDIQIPFMQGDLHIQRTVMSAVRLTYRENMQIDWDGRGTLLMKLSSEYTERTCGLCGNYNGNQGDDFLTPSGLVETLVEDFGNSWKLKGDCQDVQKQESDSCSLTPRLAKYAESSCSVLVSALFEPCHHEVSPSPYFKNCRYDVCSCSDGKDCLCAALSAYAVACARKGVLIDWRQPDFCALSCPEGQVYQQCGSPCNQTCRSLSYPDTDCDEFCMEGCYCPTGLYLDQQGDCVPKSQCSCYYDGEIFQPDDVFSDHHTMCYCENGFMHCSSNKLPGVFLPDVIFSQSSSIRAKRSLTCRPPMTTFICPVNDPKAEGVECMKTCQNYELDCVIHGCTSGCLCPAGWVRHGSKCVVPDKCPCFHNGQEYAPGETVTKDCNTCVCRARKWECSDNICDGTCSAIGTAHYLTFDGLKYRFPGNCQYVLVQDYCDDDSSGTFRILVANEGCGFTGEKCTKRITVLFDGGEVELYSGEVSILTPPREADLEVLKSGRYYLLLLGNGISLVWDQEMGISVILKENYKDRVCGLCGNFDDIQNNDFTSSRKQLEIDPNDFGNSWKVNSQCADVQKLSQGQGLVSSLCNGNVVKQVMVETSCSVLTSDLFKDCKKLVDPEVYVDICMYDTCACESIGDCACFCNAVAAYAHACAQKGVVIHWRSPALCPQSCEHLNREEEEYRCEWRYNSCGPACPRTCQHLDPVECPVKCVEGCHVHCPAGKILDELSESCIHLEECPVCEVEGLRIPHGKRVVLKAEDAQLCKSCHCEGQNLTCHACDPGENDETLAVTTISPEDEVTREYSCSKMMDLAFLMDGSNKLSENDFEELKAFIIGMMEKLHISQKRIRLSILEYRTGSHIYLGLKDIKKPSEMRRIVQNIKYTGGNVASAAEVLKYIVFHVFGKAPRTNAARIAVLLTASKDPKRIQSIFPLLKKNKITVIPVGLGPHISMEQIKLIERQSPENKAFIMSSVRELRERRDEIIDYFCGIVPEITSFLPVTAQSPVTTLPGIPAVTVPGLSEMVPTMLPITFKPVPKTVDIVFVLEGSDKVGRENFNLVKEFLARTIREMDIGEGTTQITIIQYSFVITVEYSFNERQSKGDLVKRVREIRFHGGNATNTGKALRFVSEQTLAPSRRKREHVPNLVYMVTANPATDTITRLPTDINLIPVGIAPNVNRQELEKMSQTHTPIILEGYNKLVQEGPGLVLKECCSREGTCSKPMDVIFLLDGSSNVRESQFEEMKHFVKAFINYMDVGPTTMQVAVLQYGKASTLEMSWNVPQEKAVLLSMVSNIRQREPGPSKLGEAIDFTVQHAASEASGGRPNASKIAVVVLSNESEDSVDAAAYSASVNRVLLLPIVVGDRYNVAQLSSLVGPSATDKIIKLQQFQELSAMVASDDKFVKKLCAATVLECIDEDGNKKRPGDKWTLLDQCHTVTCLPGGYTFLESHQINCEMMPRPLCRNNMPALKVKETCGCRWVCPCTCMGSSTRHIVTFDGLDFKLTGNCSYILFEDKEHDIKVVLHNGACSSTPKLNCMKSIEVRHKSTSVKLSSDMSVTVNGELSILPYTNDHFEVNVYGAIMHEIRFSHLGHIISFTPSNNEFTFQLSPKSFALQTYGLCGICDQNSNNDFILKDGSVAPDSSTFVQEWAVMQPGKTCEVNRADRCVEHATTKCSILLSAQFYVCHHIIPPNAFYAACEENNCHGDEVCEIVSSYAHLCRTQGICVEWRTPEFCAMNCPASLMYNSCQTGCTKHCENNTKTEICLDYPAEGCFCPQGQVTLEGTCVDEEVCTQCVSDDGTRHQHLETWIPSNEPCNICICLDNRTINCTTRPCPTAKPECGPCEIPRLRRDSDLCCPVYECICDLVACELPPVPHCEDGLQLVLTNVGECRPDYACVCKKDECKPKSPPLCPPHRTLTVKKTQCCDEYQCTCSCANSTAACPAGYSSTTVSNDCGCTSTTCIPDKVCVHQNIVYPIGKTWEEGCTECTCTDMEDAVTGLRITECLREDCNTICPPGYQYVHKEGACCGKCLKAMCDEAALWARGDEDVRWHKVGSEWQSPSDPCVIKECVRVNEEVFVQAKNVSCTQMEPSSCPLGTELRCDRKTGCCPSCHCDPVNGCVFNGTIIGPGKRVLLDECTSCTCSLQRGLSLKYKLTCEKTTCEPCPKNYRMETVPGSCCGKCLPTVCAVQLRDRTMRYLKPNEMIQDGCDSHSCKVNEKGEFTWEKRITGCPPFDSNKCLAEGGKIAKVDNTCCETCVEPACKQVTGRLEYVKVGDCMTINQLNIHYCEGKCASRAVYNISVHHIEDECTCCSATAMDSMQVPLHCPNGSVIQQEVFNARRCECVSRKCTP</sequence>
<dbReference type="InterPro" id="IPR002919">
    <property type="entry name" value="TIL_dom"/>
</dbReference>
<evidence type="ECO:0000256" key="13">
    <source>
        <dbReference type="PROSITE-ProRule" id="PRU00039"/>
    </source>
</evidence>
<comment type="subunit">
    <text evidence="12">Multimeric. Interacts with F8.</text>
</comment>
<feature type="domain" description="VWFD" evidence="18">
    <location>
        <begin position="381"/>
        <end position="554"/>
    </location>
</feature>
<name>A0AA97KH05_EUBMA</name>
<evidence type="ECO:0000256" key="14">
    <source>
        <dbReference type="SAM" id="SignalP"/>
    </source>
</evidence>
<dbReference type="Pfam" id="PF01826">
    <property type="entry name" value="TIL"/>
    <property type="match status" value="3"/>
</dbReference>
<evidence type="ECO:0000256" key="7">
    <source>
        <dbReference type="ARBA" id="ARBA00022737"/>
    </source>
</evidence>
<evidence type="ECO:0000256" key="1">
    <source>
        <dbReference type="ARBA" id="ARBA00004498"/>
    </source>
</evidence>
<proteinExistence type="predicted"/>
<evidence type="ECO:0000256" key="9">
    <source>
        <dbReference type="ARBA" id="ARBA00023084"/>
    </source>
</evidence>
<dbReference type="SMART" id="SM00216">
    <property type="entry name" value="VWD"/>
    <property type="match status" value="4"/>
</dbReference>
<dbReference type="PROSITE" id="PS50234">
    <property type="entry name" value="VWFA"/>
    <property type="match status" value="3"/>
</dbReference>
<feature type="disulfide bond" evidence="13">
    <location>
        <begin position="2738"/>
        <end position="2792"/>
    </location>
</feature>
<dbReference type="InterPro" id="IPR014853">
    <property type="entry name" value="VWF/SSPO/ZAN-like_Cys-rich_dom"/>
</dbReference>
<dbReference type="FunFam" id="2.10.25.10:FF:000284">
    <property type="entry name" value="von Willebrand factor"/>
    <property type="match status" value="1"/>
</dbReference>
<dbReference type="PROSITE" id="PS50184">
    <property type="entry name" value="VWFC_2"/>
    <property type="match status" value="3"/>
</dbReference>
<evidence type="ECO:0000256" key="6">
    <source>
        <dbReference type="ARBA" id="ARBA00022696"/>
    </source>
</evidence>
<feature type="disulfide bond" evidence="13">
    <location>
        <begin position="2712"/>
        <end position="2762"/>
    </location>
</feature>
<dbReference type="InterPro" id="IPR036465">
    <property type="entry name" value="vWFA_dom_sf"/>
</dbReference>
<dbReference type="PANTHER" id="PTHR11339:SF361">
    <property type="entry name" value="VON WILLEBRAND FACTOR"/>
    <property type="match status" value="1"/>
</dbReference>
<dbReference type="SMART" id="SM00041">
    <property type="entry name" value="CT"/>
    <property type="match status" value="1"/>
</dbReference>
<feature type="domain" description="VWFC" evidence="16">
    <location>
        <begin position="2568"/>
        <end position="2633"/>
    </location>
</feature>
<dbReference type="InterPro" id="IPR058753">
    <property type="entry name" value="TIL_OTOGL_Mucin"/>
</dbReference>
<reference evidence="20" key="1">
    <citation type="submission" date="2025-08" db="UniProtKB">
        <authorList>
            <consortium name="RefSeq"/>
        </authorList>
    </citation>
    <scope>IDENTIFICATION</scope>
    <source>
        <tissue evidence="20">Blood</tissue>
    </source>
</reference>
<dbReference type="FunFam" id="2.10.25.10:FF:000153">
    <property type="entry name" value="MUC5B isoform 1"/>
    <property type="match status" value="1"/>
</dbReference>
<dbReference type="SMART" id="SM00215">
    <property type="entry name" value="VWC_out"/>
    <property type="match status" value="2"/>
</dbReference>
<evidence type="ECO:0000259" key="16">
    <source>
        <dbReference type="PROSITE" id="PS50184"/>
    </source>
</evidence>
<dbReference type="InterPro" id="IPR001007">
    <property type="entry name" value="VWF_dom"/>
</dbReference>
<dbReference type="SMART" id="SM00327">
    <property type="entry name" value="VWA"/>
    <property type="match status" value="3"/>
</dbReference>
<dbReference type="FunFam" id="2.10.25.10:FF:000055">
    <property type="entry name" value="alpha-tectorin isoform X1"/>
    <property type="match status" value="1"/>
</dbReference>
<evidence type="ECO:0000256" key="12">
    <source>
        <dbReference type="ARBA" id="ARBA00025858"/>
    </source>
</evidence>
<keyword evidence="11" id="KW-0325">Glycoprotein</keyword>
<dbReference type="InterPro" id="IPR050780">
    <property type="entry name" value="Mucin_vWF_Thrombospondin_sf"/>
</dbReference>
<evidence type="ECO:0000313" key="20">
    <source>
        <dbReference type="RefSeq" id="XP_054856603.1"/>
    </source>
</evidence>
<dbReference type="SUPFAM" id="SSF57603">
    <property type="entry name" value="FnI-like domain"/>
    <property type="match status" value="2"/>
</dbReference>
<dbReference type="SUPFAM" id="SSF57567">
    <property type="entry name" value="Serine protease inhibitors"/>
    <property type="match status" value="5"/>
</dbReference>
<dbReference type="PROSITE" id="PS01208">
    <property type="entry name" value="VWFC_1"/>
    <property type="match status" value="2"/>
</dbReference>
<keyword evidence="6" id="KW-0356">Hemostasis</keyword>
<dbReference type="PROSITE" id="PS01185">
    <property type="entry name" value="CTCK_1"/>
    <property type="match status" value="1"/>
</dbReference>
<feature type="domain" description="VWFA" evidence="17">
    <location>
        <begin position="1493"/>
        <end position="1695"/>
    </location>
</feature>
<evidence type="ECO:0000256" key="10">
    <source>
        <dbReference type="ARBA" id="ARBA00023157"/>
    </source>
</evidence>
<evidence type="ECO:0000259" key="15">
    <source>
        <dbReference type="PROSITE" id="PS01225"/>
    </source>
</evidence>
<keyword evidence="19" id="KW-1185">Reference proteome</keyword>
<keyword evidence="14" id="KW-0732">Signal</keyword>
<feature type="domain" description="VWFC" evidence="16">
    <location>
        <begin position="2416"/>
        <end position="2482"/>
    </location>
</feature>
<dbReference type="InterPro" id="IPR006207">
    <property type="entry name" value="Cys_knot_C"/>
</dbReference>
<dbReference type="Proteomes" id="UP001190640">
    <property type="component" value="Chromosome 16"/>
</dbReference>
<evidence type="ECO:0000259" key="18">
    <source>
        <dbReference type="PROSITE" id="PS51233"/>
    </source>
</evidence>
<dbReference type="GO" id="GO:0007596">
    <property type="term" value="P:blood coagulation"/>
    <property type="evidence" value="ECO:0007669"/>
    <property type="project" value="TreeGrafter"/>
</dbReference>
<accession>A0AA97KH05</accession>
<dbReference type="CTD" id="7450"/>
<dbReference type="CDD" id="cd01450">
    <property type="entry name" value="vWFA_subfamily_ECM"/>
    <property type="match status" value="2"/>
</dbReference>
<evidence type="ECO:0000256" key="4">
    <source>
        <dbReference type="ARBA" id="ARBA00022530"/>
    </source>
</evidence>
<dbReference type="CDD" id="cd19941">
    <property type="entry name" value="TIL"/>
    <property type="match status" value="4"/>
</dbReference>
<feature type="domain" description="VWFD" evidence="18">
    <location>
        <begin position="28"/>
        <end position="196"/>
    </location>
</feature>
<feature type="disulfide bond" evidence="13">
    <location>
        <begin position="2727"/>
        <end position="2776"/>
    </location>
</feature>
<dbReference type="GO" id="GO:0031589">
    <property type="term" value="P:cell-substrate adhesion"/>
    <property type="evidence" value="ECO:0007669"/>
    <property type="project" value="TreeGrafter"/>
</dbReference>
<dbReference type="InterPro" id="IPR002035">
    <property type="entry name" value="VWF_A"/>
</dbReference>
<keyword evidence="3" id="KW-0964">Secreted</keyword>
<evidence type="ECO:0000256" key="11">
    <source>
        <dbReference type="ARBA" id="ARBA00023180"/>
    </source>
</evidence>
<dbReference type="KEGG" id="emc:129344124"/>
<protein>
    <recommendedName>
        <fullName evidence="2">von Willebrand factor</fullName>
    </recommendedName>
</protein>
<dbReference type="Pfam" id="PF23244">
    <property type="entry name" value="VWF"/>
    <property type="match status" value="1"/>
</dbReference>
<keyword evidence="7" id="KW-0677">Repeat</keyword>
<dbReference type="SMART" id="SM00214">
    <property type="entry name" value="VWC"/>
    <property type="match status" value="6"/>
</dbReference>
<dbReference type="Gene3D" id="3.40.50.410">
    <property type="entry name" value="von Willebrand factor, type A domain"/>
    <property type="match status" value="3"/>
</dbReference>
<dbReference type="SUPFAM" id="SSF53300">
    <property type="entry name" value="vWA-like"/>
    <property type="match status" value="3"/>
</dbReference>
<evidence type="ECO:0000256" key="2">
    <source>
        <dbReference type="ARBA" id="ARBA00016619"/>
    </source>
</evidence>
<keyword evidence="8" id="KW-0130">Cell adhesion</keyword>
<feature type="domain" description="VWFD" evidence="18">
    <location>
        <begin position="859"/>
        <end position="1026"/>
    </location>
</feature>
<evidence type="ECO:0000313" key="19">
    <source>
        <dbReference type="Proteomes" id="UP001190640"/>
    </source>
</evidence>
<keyword evidence="4" id="KW-0272">Extracellular matrix</keyword>
<dbReference type="InterPro" id="IPR001846">
    <property type="entry name" value="VWF_type-D"/>
</dbReference>
<feature type="domain" description="VWFC" evidence="16">
    <location>
        <begin position="2243"/>
        <end position="2315"/>
    </location>
</feature>
<dbReference type="PROSITE" id="PS51233">
    <property type="entry name" value="VWFD"/>
    <property type="match status" value="4"/>
</dbReference>
<dbReference type="SMART" id="SM00832">
    <property type="entry name" value="C8"/>
    <property type="match status" value="4"/>
</dbReference>
<dbReference type="Pfam" id="PF00092">
    <property type="entry name" value="VWA"/>
    <property type="match status" value="3"/>
</dbReference>
<feature type="domain" description="VWFA" evidence="17">
    <location>
        <begin position="1264"/>
        <end position="1436"/>
    </location>
</feature>
<dbReference type="PROSITE" id="PS01225">
    <property type="entry name" value="CTCK_2"/>
    <property type="match status" value="1"/>
</dbReference>
<dbReference type="Pfam" id="PF00094">
    <property type="entry name" value="VWD"/>
    <property type="match status" value="4"/>
</dbReference>
<dbReference type="Pfam" id="PF25962">
    <property type="entry name" value="TIL_OTOGL_Mucin"/>
    <property type="match status" value="1"/>
</dbReference>
<dbReference type="Pfam" id="PF08742">
    <property type="entry name" value="C8"/>
    <property type="match status" value="4"/>
</dbReference>
<organism evidence="19 20">
    <name type="scientific">Eublepharis macularius</name>
    <name type="common">Leopard gecko</name>
    <name type="synonym">Cyrtodactylus macularius</name>
    <dbReference type="NCBI Taxonomy" id="481883"/>
    <lineage>
        <taxon>Eukaryota</taxon>
        <taxon>Metazoa</taxon>
        <taxon>Chordata</taxon>
        <taxon>Craniata</taxon>
        <taxon>Vertebrata</taxon>
        <taxon>Euteleostomi</taxon>
        <taxon>Lepidosauria</taxon>
        <taxon>Squamata</taxon>
        <taxon>Bifurcata</taxon>
        <taxon>Gekkota</taxon>
        <taxon>Eublepharidae</taxon>
        <taxon>Eublepharinae</taxon>
        <taxon>Eublepharis</taxon>
    </lineage>
</organism>
<evidence type="ECO:0000259" key="17">
    <source>
        <dbReference type="PROSITE" id="PS50234"/>
    </source>
</evidence>
<feature type="domain" description="CTCK" evidence="15">
    <location>
        <begin position="2712"/>
        <end position="2800"/>
    </location>
</feature>
<gene>
    <name evidence="20" type="primary">VWF</name>
</gene>
<dbReference type="PANTHER" id="PTHR11339">
    <property type="entry name" value="EXTRACELLULAR MATRIX GLYCOPROTEIN RELATED"/>
    <property type="match status" value="1"/>
</dbReference>
<dbReference type="Gene3D" id="2.10.25.10">
    <property type="entry name" value="Laminin"/>
    <property type="match status" value="4"/>
</dbReference>
<dbReference type="GO" id="GO:0031012">
    <property type="term" value="C:extracellular matrix"/>
    <property type="evidence" value="ECO:0007669"/>
    <property type="project" value="TreeGrafter"/>
</dbReference>
<feature type="chain" id="PRO_5041703880" description="von Willebrand factor" evidence="14">
    <location>
        <begin position="22"/>
        <end position="2801"/>
    </location>
</feature>
<dbReference type="PRINTS" id="PR00453">
    <property type="entry name" value="VWFADOMAIN"/>
</dbReference>
<comment type="subcellular location">
    <subcellularLocation>
        <location evidence="1">Secreted</location>
        <location evidence="1">Extracellular space</location>
        <location evidence="1">Extracellular matrix</location>
    </subcellularLocation>
</comment>
<evidence type="ECO:0000256" key="5">
    <source>
        <dbReference type="ARBA" id="ARBA00022685"/>
    </source>
</evidence>
<feature type="domain" description="VWFA" evidence="17">
    <location>
        <begin position="1690"/>
        <end position="1857"/>
    </location>
</feature>
<dbReference type="GeneID" id="129344124"/>
<evidence type="ECO:0000256" key="8">
    <source>
        <dbReference type="ARBA" id="ARBA00022889"/>
    </source>
</evidence>
<feature type="signal peptide" evidence="14">
    <location>
        <begin position="1"/>
        <end position="21"/>
    </location>
</feature>
<dbReference type="InterPro" id="IPR036084">
    <property type="entry name" value="Ser_inhib-like_sf"/>
</dbReference>
<feature type="disulfide bond" evidence="13">
    <location>
        <begin position="2742"/>
        <end position="2794"/>
    </location>
</feature>